<dbReference type="AlphaFoldDB" id="A0A8J4QKL7"/>
<dbReference type="Gene3D" id="3.30.420.10">
    <property type="entry name" value="Ribonuclease H-like superfamily/Ribonuclease H"/>
    <property type="match status" value="1"/>
</dbReference>
<evidence type="ECO:0000313" key="3">
    <source>
        <dbReference type="Proteomes" id="UP000737018"/>
    </source>
</evidence>
<protein>
    <recommendedName>
        <fullName evidence="1">RNase H type-1 domain-containing protein</fullName>
    </recommendedName>
</protein>
<dbReference type="Proteomes" id="UP000737018">
    <property type="component" value="Unassembled WGS sequence"/>
</dbReference>
<feature type="non-terminal residue" evidence="2">
    <location>
        <position position="96"/>
    </location>
</feature>
<gene>
    <name evidence="2" type="ORF">CMV_027018</name>
</gene>
<dbReference type="OrthoDB" id="1721922at2759"/>
<comment type="caution">
    <text evidence="2">The sequence shown here is derived from an EMBL/GenBank/DDBJ whole genome shotgun (WGS) entry which is preliminary data.</text>
</comment>
<evidence type="ECO:0000313" key="2">
    <source>
        <dbReference type="EMBL" id="KAF3946748.1"/>
    </source>
</evidence>
<dbReference type="GO" id="GO:0004523">
    <property type="term" value="F:RNA-DNA hybrid ribonuclease activity"/>
    <property type="evidence" value="ECO:0007669"/>
    <property type="project" value="InterPro"/>
</dbReference>
<dbReference type="SUPFAM" id="SSF53098">
    <property type="entry name" value="Ribonuclease H-like"/>
    <property type="match status" value="1"/>
</dbReference>
<dbReference type="InterPro" id="IPR036397">
    <property type="entry name" value="RNaseH_sf"/>
</dbReference>
<keyword evidence="3" id="KW-1185">Reference proteome</keyword>
<dbReference type="Pfam" id="PF13456">
    <property type="entry name" value="RVT_3"/>
    <property type="match status" value="1"/>
</dbReference>
<dbReference type="InterPro" id="IPR052929">
    <property type="entry name" value="RNase_H-like_EbsB-rel"/>
</dbReference>
<evidence type="ECO:0000259" key="1">
    <source>
        <dbReference type="Pfam" id="PF13456"/>
    </source>
</evidence>
<accession>A0A8J4QKL7</accession>
<name>A0A8J4QKL7_9ROSI</name>
<organism evidence="2 3">
    <name type="scientific">Castanea mollissima</name>
    <name type="common">Chinese chestnut</name>
    <dbReference type="NCBI Taxonomy" id="60419"/>
    <lineage>
        <taxon>Eukaryota</taxon>
        <taxon>Viridiplantae</taxon>
        <taxon>Streptophyta</taxon>
        <taxon>Embryophyta</taxon>
        <taxon>Tracheophyta</taxon>
        <taxon>Spermatophyta</taxon>
        <taxon>Magnoliopsida</taxon>
        <taxon>eudicotyledons</taxon>
        <taxon>Gunneridae</taxon>
        <taxon>Pentapetalae</taxon>
        <taxon>rosids</taxon>
        <taxon>fabids</taxon>
        <taxon>Fagales</taxon>
        <taxon>Fagaceae</taxon>
        <taxon>Castanea</taxon>
    </lineage>
</organism>
<sequence length="96" mass="10239">MFLTLTNDRLKKTIQETVFLDGATSDDGRNSCIGVIIKDCSGNLIGALSKPLPSDFSAEVTEAFALLQGVLFASEMQISHAIFESDALSVIQALTS</sequence>
<dbReference type="InterPro" id="IPR012337">
    <property type="entry name" value="RNaseH-like_sf"/>
</dbReference>
<dbReference type="EMBL" id="JRKL02008664">
    <property type="protein sequence ID" value="KAF3946748.1"/>
    <property type="molecule type" value="Genomic_DNA"/>
</dbReference>
<dbReference type="InterPro" id="IPR044730">
    <property type="entry name" value="RNase_H-like_dom_plant"/>
</dbReference>
<feature type="domain" description="RNase H type-1" evidence="1">
    <location>
        <begin position="21"/>
        <end position="95"/>
    </location>
</feature>
<proteinExistence type="predicted"/>
<dbReference type="PANTHER" id="PTHR47074">
    <property type="entry name" value="BNAC02G40300D PROTEIN"/>
    <property type="match status" value="1"/>
</dbReference>
<dbReference type="PANTHER" id="PTHR47074:SF11">
    <property type="entry name" value="REVERSE TRANSCRIPTASE-LIKE PROTEIN"/>
    <property type="match status" value="1"/>
</dbReference>
<dbReference type="CDD" id="cd06222">
    <property type="entry name" value="RNase_H_like"/>
    <property type="match status" value="1"/>
</dbReference>
<dbReference type="GO" id="GO:0003676">
    <property type="term" value="F:nucleic acid binding"/>
    <property type="evidence" value="ECO:0007669"/>
    <property type="project" value="InterPro"/>
</dbReference>
<dbReference type="InterPro" id="IPR002156">
    <property type="entry name" value="RNaseH_domain"/>
</dbReference>
<reference evidence="2" key="1">
    <citation type="submission" date="2020-03" db="EMBL/GenBank/DDBJ databases">
        <title>Castanea mollissima Vanexum genome sequencing.</title>
        <authorList>
            <person name="Staton M."/>
        </authorList>
    </citation>
    <scope>NUCLEOTIDE SEQUENCE</scope>
    <source>
        <tissue evidence="2">Leaf</tissue>
    </source>
</reference>